<evidence type="ECO:0000313" key="3">
    <source>
        <dbReference type="Proteomes" id="UP001054837"/>
    </source>
</evidence>
<reference evidence="2 3" key="1">
    <citation type="submission" date="2021-06" db="EMBL/GenBank/DDBJ databases">
        <title>Caerostris darwini draft genome.</title>
        <authorList>
            <person name="Kono N."/>
            <person name="Arakawa K."/>
        </authorList>
    </citation>
    <scope>NUCLEOTIDE SEQUENCE [LARGE SCALE GENOMIC DNA]</scope>
</reference>
<sequence length="212" mass="24411">MLFTAEPWPTRESSWTKYEIDRYNALLKILIGDPKIKKVYKKPSKKWLRYIVLYLALMMITFLWARFRIYITYESSKDAVANTTTGVDAMADTTRGMDTNRMMTFLLLNSLEQSKWTDHARAYSIVSMYGMLEHQKKASTALQSGLTVANSWIALVLADANEDQDLKDDVELFIAKHASETTLSEAWKFEVESKTEVAKAKYQNFLLTSKFG</sequence>
<proteinExistence type="predicted"/>
<dbReference type="EMBL" id="BPLQ01011974">
    <property type="protein sequence ID" value="GIY61754.1"/>
    <property type="molecule type" value="Genomic_DNA"/>
</dbReference>
<accession>A0AAV4UVM4</accession>
<keyword evidence="1" id="KW-0472">Membrane</keyword>
<dbReference type="AlphaFoldDB" id="A0AAV4UVM4"/>
<keyword evidence="1" id="KW-1133">Transmembrane helix</keyword>
<name>A0AAV4UVM4_9ARAC</name>
<organism evidence="2 3">
    <name type="scientific">Caerostris darwini</name>
    <dbReference type="NCBI Taxonomy" id="1538125"/>
    <lineage>
        <taxon>Eukaryota</taxon>
        <taxon>Metazoa</taxon>
        <taxon>Ecdysozoa</taxon>
        <taxon>Arthropoda</taxon>
        <taxon>Chelicerata</taxon>
        <taxon>Arachnida</taxon>
        <taxon>Araneae</taxon>
        <taxon>Araneomorphae</taxon>
        <taxon>Entelegynae</taxon>
        <taxon>Araneoidea</taxon>
        <taxon>Araneidae</taxon>
        <taxon>Caerostris</taxon>
    </lineage>
</organism>
<keyword evidence="1" id="KW-0812">Transmembrane</keyword>
<feature type="transmembrane region" description="Helical" evidence="1">
    <location>
        <begin position="47"/>
        <end position="67"/>
    </location>
</feature>
<gene>
    <name evidence="2" type="ORF">CDAR_36801</name>
</gene>
<dbReference type="Proteomes" id="UP001054837">
    <property type="component" value="Unassembled WGS sequence"/>
</dbReference>
<evidence type="ECO:0000256" key="1">
    <source>
        <dbReference type="SAM" id="Phobius"/>
    </source>
</evidence>
<keyword evidence="3" id="KW-1185">Reference proteome</keyword>
<evidence type="ECO:0000313" key="2">
    <source>
        <dbReference type="EMBL" id="GIY61754.1"/>
    </source>
</evidence>
<comment type="caution">
    <text evidence="2">The sequence shown here is derived from an EMBL/GenBank/DDBJ whole genome shotgun (WGS) entry which is preliminary data.</text>
</comment>
<protein>
    <submittedName>
        <fullName evidence="2">Uncharacterized protein</fullName>
    </submittedName>
</protein>